<gene>
    <name evidence="2" type="ORF">ABFW12_22905</name>
</gene>
<sequence length="107" mass="11710">MPQPTVGRMVLYYSKNGDGIVSPAVVLRTRDTTNLEVIERWGPSPDGTLSGKGRPAGLVPELPDDTTVDLLVHGLGGDYREYAVQLDDVVSTDPADHTPHRWAWPVF</sequence>
<accession>A0ABV3VI51</accession>
<dbReference type="RefSeq" id="WP_368573780.1">
    <property type="nucleotide sequence ID" value="NZ_JBDLOU010000058.1"/>
</dbReference>
<dbReference type="Proteomes" id="UP001558474">
    <property type="component" value="Unassembled WGS sequence"/>
</dbReference>
<evidence type="ECO:0000313" key="3">
    <source>
        <dbReference type="Proteomes" id="UP001558474"/>
    </source>
</evidence>
<evidence type="ECO:0000256" key="1">
    <source>
        <dbReference type="SAM" id="MobiDB-lite"/>
    </source>
</evidence>
<reference evidence="2 3" key="1">
    <citation type="submission" date="2024-04" db="EMBL/GenBank/DDBJ databases">
        <title>Genomic Markers of Mycobacteria.</title>
        <authorList>
            <person name="Soliman M.S."/>
            <person name="Elkholy A."/>
            <person name="Soliman N.S."/>
            <person name="Abbas A."/>
            <person name="Khayrat S."/>
            <person name="Shawky S."/>
        </authorList>
    </citation>
    <scope>NUCLEOTIDE SEQUENCE [LARGE SCALE GENOMIC DNA]</scope>
    <source>
        <strain evidence="2 3">Egy-CU-AM5</strain>
    </source>
</reference>
<proteinExistence type="predicted"/>
<keyword evidence="3" id="KW-1185">Reference proteome</keyword>
<feature type="region of interest" description="Disordered" evidence="1">
    <location>
        <begin position="39"/>
        <end position="61"/>
    </location>
</feature>
<comment type="caution">
    <text evidence="2">The sequence shown here is derived from an EMBL/GenBank/DDBJ whole genome shotgun (WGS) entry which is preliminary data.</text>
</comment>
<organism evidence="2 3">
    <name type="scientific">Mycolicibacterium porcinum</name>
    <dbReference type="NCBI Taxonomy" id="39693"/>
    <lineage>
        <taxon>Bacteria</taxon>
        <taxon>Bacillati</taxon>
        <taxon>Actinomycetota</taxon>
        <taxon>Actinomycetes</taxon>
        <taxon>Mycobacteriales</taxon>
        <taxon>Mycobacteriaceae</taxon>
        <taxon>Mycolicibacterium</taxon>
    </lineage>
</organism>
<protein>
    <submittedName>
        <fullName evidence="2">Uncharacterized protein</fullName>
    </submittedName>
</protein>
<dbReference type="EMBL" id="JBDLOU010000058">
    <property type="protein sequence ID" value="MEX3741081.1"/>
    <property type="molecule type" value="Genomic_DNA"/>
</dbReference>
<evidence type="ECO:0000313" key="2">
    <source>
        <dbReference type="EMBL" id="MEX3741081.1"/>
    </source>
</evidence>
<name>A0ABV3VI51_9MYCO</name>